<keyword evidence="4" id="KW-0862">Zinc</keyword>
<dbReference type="EMBL" id="JIBK01000039">
    <property type="protein sequence ID" value="POM84187.1"/>
    <property type="molecule type" value="Genomic_DNA"/>
</dbReference>
<dbReference type="GO" id="GO:0008270">
    <property type="term" value="F:zinc ion binding"/>
    <property type="evidence" value="ECO:0007669"/>
    <property type="project" value="UniProtKB-KW"/>
</dbReference>
<evidence type="ECO:0000313" key="10">
    <source>
        <dbReference type="Proteomes" id="UP000236928"/>
    </source>
</evidence>
<evidence type="ECO:0000256" key="6">
    <source>
        <dbReference type="SAM" id="MobiDB-lite"/>
    </source>
</evidence>
<keyword evidence="10" id="KW-1185">Reference proteome</keyword>
<evidence type="ECO:0000256" key="5">
    <source>
        <dbReference type="PROSITE-ProRule" id="PRU00175"/>
    </source>
</evidence>
<dbReference type="PROSITE" id="PS51194">
    <property type="entry name" value="HELICASE_CTER"/>
    <property type="match status" value="1"/>
</dbReference>
<evidence type="ECO:0000256" key="2">
    <source>
        <dbReference type="ARBA" id="ARBA00022771"/>
    </source>
</evidence>
<feature type="compositionally biased region" description="Polar residues" evidence="6">
    <location>
        <begin position="1221"/>
        <end position="1230"/>
    </location>
</feature>
<dbReference type="InterPro" id="IPR001841">
    <property type="entry name" value="Znf_RING"/>
</dbReference>
<dbReference type="Gene3D" id="3.40.50.10810">
    <property type="entry name" value="Tandem AAA-ATPase domain"/>
    <property type="match status" value="1"/>
</dbReference>
<keyword evidence="1" id="KW-0479">Metal-binding</keyword>
<dbReference type="SUPFAM" id="SSF57850">
    <property type="entry name" value="RING/U-box"/>
    <property type="match status" value="1"/>
</dbReference>
<dbReference type="InterPro" id="IPR048686">
    <property type="entry name" value="SHPRH_helical_1st"/>
</dbReference>
<dbReference type="GO" id="GO:0000209">
    <property type="term" value="P:protein polyubiquitination"/>
    <property type="evidence" value="ECO:0007669"/>
    <property type="project" value="TreeGrafter"/>
</dbReference>
<evidence type="ECO:0000259" key="8">
    <source>
        <dbReference type="PROSITE" id="PS51194"/>
    </source>
</evidence>
<dbReference type="Proteomes" id="UP000236928">
    <property type="component" value="Unassembled WGS sequence"/>
</dbReference>
<keyword evidence="2 5" id="KW-0863">Zinc-finger</keyword>
<evidence type="ECO:0000256" key="3">
    <source>
        <dbReference type="ARBA" id="ARBA00022801"/>
    </source>
</evidence>
<dbReference type="InterPro" id="IPR001650">
    <property type="entry name" value="Helicase_C-like"/>
</dbReference>
<dbReference type="Pfam" id="PF00271">
    <property type="entry name" value="Helicase_C"/>
    <property type="match status" value="1"/>
</dbReference>
<reference evidence="9 10" key="1">
    <citation type="submission" date="2014-04" db="EMBL/GenBank/DDBJ databases">
        <title>Comparative Genomics of Cryptosporidium Species.</title>
        <authorList>
            <person name="Silva J.C."/>
            <person name="Su Q."/>
            <person name="Chalmers R."/>
            <person name="Chibucos M.C."/>
            <person name="Elwin K."/>
            <person name="Godinez A."/>
            <person name="Guo F."/>
            <person name="Huynh K."/>
            <person name="Orvis J."/>
            <person name="Ott S."/>
            <person name="Sadzewicz L."/>
            <person name="Sengamalay N."/>
            <person name="Shetty A."/>
            <person name="Sun M."/>
            <person name="Tallon L."/>
            <person name="Xiao L."/>
            <person name="Zhang H."/>
            <person name="Fraser C.M."/>
            <person name="Zhu G."/>
            <person name="Kissinger J."/>
            <person name="Widmer G."/>
        </authorList>
    </citation>
    <scope>NUCLEOTIDE SEQUENCE [LARGE SCALE GENOMIC DNA]</scope>
    <source>
        <strain evidence="9 10">UKMEL1</strain>
    </source>
</reference>
<accession>A0A2P4Z286</accession>
<dbReference type="InterPro" id="IPR017907">
    <property type="entry name" value="Znf_RING_CS"/>
</dbReference>
<dbReference type="GO" id="GO:0006974">
    <property type="term" value="P:DNA damage response"/>
    <property type="evidence" value="ECO:0007669"/>
    <property type="project" value="TreeGrafter"/>
</dbReference>
<dbReference type="Pfam" id="PF21325">
    <property type="entry name" value="SHPRH_helical-1st"/>
    <property type="match status" value="1"/>
</dbReference>
<dbReference type="PROSITE" id="PS00518">
    <property type="entry name" value="ZF_RING_1"/>
    <property type="match status" value="1"/>
</dbReference>
<dbReference type="GO" id="GO:0061630">
    <property type="term" value="F:ubiquitin protein ligase activity"/>
    <property type="evidence" value="ECO:0007669"/>
    <property type="project" value="TreeGrafter"/>
</dbReference>
<dbReference type="GO" id="GO:0005634">
    <property type="term" value="C:nucleus"/>
    <property type="evidence" value="ECO:0007669"/>
    <property type="project" value="TreeGrafter"/>
</dbReference>
<dbReference type="GO" id="GO:0016787">
    <property type="term" value="F:hydrolase activity"/>
    <property type="evidence" value="ECO:0007669"/>
    <property type="project" value="UniProtKB-KW"/>
</dbReference>
<dbReference type="InterPro" id="IPR014001">
    <property type="entry name" value="Helicase_ATP-bd"/>
</dbReference>
<dbReference type="InterPro" id="IPR052583">
    <property type="entry name" value="ATP-helicase/E3_Ub-Ligase"/>
</dbReference>
<sequence length="1708" mass="196704">MVRFKARPFRYGGVSHQDGECFILENKLKEEEKNLDLDCHLDFDSDSKKPQILSKKEELGIECNIRQITTQLNDLVCCLNTWENLKMTIIPENEKMDLAEIMNSLNDQSKEFVAQIGFSRENKSKCELLIFNREFGKESTEFGPSNPEGILARGSFSWLNFKPKMPYFNVRKALILLQDAGFLSFACEVLAVKKSYCCNIGNFSTVSSNIATSSHSSRSQRIVVNINFKIYLNRASLDGKLLSRKKDAKNSFKLLFSWLNEETRLPSMENSTNNQIQNKKKSLQAVQIKPNELYSIFQEYNISVKRMGSSSNTRKQNTDWTRQLGLVSELRNYQKDAVLFALCVEKESVKLSIEYPPYWYCLKIPKKEENQQDLLYFNIITGELSFNILPSGGGHFAIRGGFLCDEMGLGKSLEIIALILMNPRTEHCLFNNKQQGFKRDSSFPLLKHKDHNNSKNTEVECPCGISKPLQDYNVVECEKCQAKFHFECCISDNLANFNDLHQVNLLCSLCQSIDSSEKLMVKGTLIIAPGSIVDQWYDEFNKHLEEGRLKVVKYQGVRYVQNFLKNRALNKLKNTDLNPMTSGNGQILTRRDILNYDVVLTSYEILKEEIYHVLDENAITNKRSMRFKKSYPILASLITNIDWWRVVLDEAQMTEGYSLVSRMTSKLTCCNKWCVSGTPIVRSCSNDLIGLLLNLSNVGFDLIHDTLYKKYIGYLSSILYIKSGKSGSEDQVENQDHPSENEKEPLIEEKLLEEEKWLSCESGLDYVTSEYVSMMNLIRHLEYVVGSLFYRREMKQVKEEIRIPPAFYGNTYLGLSSVERFFYIKQCESGYNGVMNYKSQESFLRNKKEMDSLITMLRLACIHPQLGIMGIHNKNKDDDGKFYNLNSHNDTTIASLNTGLKIMTMDQILDKLLNKCRIDIEESVRKYVMNTLGLAGIHFAKKLKFEDDGNNCSNMKMNKSAFYYRQVLDIRKEDRVDVLQQIHTLWNLGEICNDELEKKELMKECSDLESKYTSKYYEEYMGKHDLFVKSKDKANSLFSDDHWWYIFKKLNVSTKGGISEEDLLLNRIESFQYEFKSAKDGSAEHNLPSFNSIHGLIIALDLKVKQMQESRTRLLDQVKELELLRFNNVQDQNTCSCSSQMNLDLNQSQSQNLASQQILDEIIAKVSSCFSCQQGQSSQLEESRQQIQRQESCIFCVIQVHIEELEYSLYTIKKKTFTRVSGTSSSNQSTEIDKNPENKTAHHDSTYLRDSETVAILKFLNKELRKKISRSGSNAKEQEEQERELNEMEDLASISKISTKHIKYIESLKIELYNSKAFVSASRQLINSYLELIDCKQRIQIIQDNKLNSSSNHNNIIHISEVPGLIEKYESERMSALGVRRNLKSQQKFLCNLKLQQRSKKKCEDGAIEESQDDDICPICLNRLKYDYSQVLLPCAHIICIDCYTLIGKKSSNHKFKNQCPKCRLNFQDTSVVLIVPENDTKSSRSLIDESVNKPNQVDFGTDNFKTIQSIEILGNFGSKIEAIIKHIKWILRNNNDKIIIFSDFQSVIDILSSAMHLNEILFKKYSGGKSEYHIIREFSSLENSVDTNYRVLLCNHLNVGKGVNITAANHIIFVSPLLNKSDELQAIGRIIRMGQTKTPHIWNFIIHNSIDELIFQYLSNFYANQNPHNPLLNSNNQHSLNLKIIQHVSDTNFKQREQAVEESNQTS</sequence>
<dbReference type="GO" id="GO:0005524">
    <property type="term" value="F:ATP binding"/>
    <property type="evidence" value="ECO:0007669"/>
    <property type="project" value="InterPro"/>
</dbReference>
<dbReference type="SUPFAM" id="SSF52540">
    <property type="entry name" value="P-loop containing nucleoside triphosphate hydrolases"/>
    <property type="match status" value="2"/>
</dbReference>
<dbReference type="SMART" id="SM00487">
    <property type="entry name" value="DEXDc"/>
    <property type="match status" value="1"/>
</dbReference>
<dbReference type="SMART" id="SM00490">
    <property type="entry name" value="HELICc"/>
    <property type="match status" value="1"/>
</dbReference>
<dbReference type="SMART" id="SM00184">
    <property type="entry name" value="RING"/>
    <property type="match status" value="1"/>
</dbReference>
<evidence type="ECO:0000259" key="7">
    <source>
        <dbReference type="PROSITE" id="PS50089"/>
    </source>
</evidence>
<dbReference type="PANTHER" id="PTHR45865">
    <property type="entry name" value="E3 UBIQUITIN-PROTEIN LIGASE SHPRH FAMILY MEMBER"/>
    <property type="match status" value="1"/>
</dbReference>
<dbReference type="CDD" id="cd18793">
    <property type="entry name" value="SF2_C_SNF"/>
    <property type="match status" value="1"/>
</dbReference>
<dbReference type="Gene3D" id="3.40.50.300">
    <property type="entry name" value="P-loop containing nucleotide triphosphate hydrolases"/>
    <property type="match status" value="1"/>
</dbReference>
<feature type="region of interest" description="Disordered" evidence="6">
    <location>
        <begin position="1221"/>
        <end position="1245"/>
    </location>
</feature>
<protein>
    <submittedName>
        <fullName evidence="9">SNF2 family N-terminal domain protein</fullName>
    </submittedName>
</protein>
<comment type="caution">
    <text evidence="9">The sequence shown here is derived from an EMBL/GenBank/DDBJ whole genome shotgun (WGS) entry which is preliminary data.</text>
</comment>
<feature type="compositionally biased region" description="Basic and acidic residues" evidence="6">
    <location>
        <begin position="1231"/>
        <end position="1245"/>
    </location>
</feature>
<dbReference type="PROSITE" id="PS50089">
    <property type="entry name" value="ZF_RING_2"/>
    <property type="match status" value="1"/>
</dbReference>
<dbReference type="InterPro" id="IPR027417">
    <property type="entry name" value="P-loop_NTPase"/>
</dbReference>
<dbReference type="OrthoDB" id="423559at2759"/>
<dbReference type="InterPro" id="IPR049730">
    <property type="entry name" value="SNF2/RAD54-like_C"/>
</dbReference>
<feature type="domain" description="Helicase C-terminal" evidence="8">
    <location>
        <begin position="1523"/>
        <end position="1684"/>
    </location>
</feature>
<gene>
    <name evidence="9" type="ORF">CmeUKMEL1_11140</name>
</gene>
<proteinExistence type="predicted"/>
<evidence type="ECO:0000256" key="4">
    <source>
        <dbReference type="ARBA" id="ARBA00022833"/>
    </source>
</evidence>
<keyword evidence="3" id="KW-0378">Hydrolase</keyword>
<dbReference type="VEuPathDB" id="CryptoDB:CmeUKMEL1_11140"/>
<feature type="domain" description="RING-type" evidence="7">
    <location>
        <begin position="1417"/>
        <end position="1464"/>
    </location>
</feature>
<dbReference type="InterPro" id="IPR038718">
    <property type="entry name" value="SNF2-like_sf"/>
</dbReference>
<dbReference type="Pfam" id="PF00176">
    <property type="entry name" value="SNF2-rel_dom"/>
    <property type="match status" value="1"/>
</dbReference>
<dbReference type="Gene3D" id="3.30.40.10">
    <property type="entry name" value="Zinc/RING finger domain, C3HC4 (zinc finger)"/>
    <property type="match status" value="1"/>
</dbReference>
<dbReference type="InterPro" id="IPR000330">
    <property type="entry name" value="SNF2_N"/>
</dbReference>
<evidence type="ECO:0000313" key="9">
    <source>
        <dbReference type="EMBL" id="POM84187.1"/>
    </source>
</evidence>
<name>A0A2P4Z286_9CRYT</name>
<organism evidence="9 10">
    <name type="scientific">Cryptosporidium meleagridis</name>
    <dbReference type="NCBI Taxonomy" id="93969"/>
    <lineage>
        <taxon>Eukaryota</taxon>
        <taxon>Sar</taxon>
        <taxon>Alveolata</taxon>
        <taxon>Apicomplexa</taxon>
        <taxon>Conoidasida</taxon>
        <taxon>Coccidia</taxon>
        <taxon>Eucoccidiorida</taxon>
        <taxon>Eimeriorina</taxon>
        <taxon>Cryptosporidiidae</taxon>
        <taxon>Cryptosporidium</taxon>
    </lineage>
</organism>
<evidence type="ECO:0000256" key="1">
    <source>
        <dbReference type="ARBA" id="ARBA00022723"/>
    </source>
</evidence>
<dbReference type="PANTHER" id="PTHR45865:SF1">
    <property type="entry name" value="E3 UBIQUITIN-PROTEIN LIGASE SHPRH"/>
    <property type="match status" value="1"/>
</dbReference>
<dbReference type="InterPro" id="IPR013083">
    <property type="entry name" value="Znf_RING/FYVE/PHD"/>
</dbReference>